<dbReference type="Gene3D" id="3.30.559.10">
    <property type="entry name" value="Chloramphenicol acetyltransferase-like domain"/>
    <property type="match status" value="1"/>
</dbReference>
<dbReference type="Proteomes" id="UP001274830">
    <property type="component" value="Unassembled WGS sequence"/>
</dbReference>
<name>A0AAE0WNP2_9PEZI</name>
<dbReference type="Pfam" id="PF07247">
    <property type="entry name" value="AATase"/>
    <property type="match status" value="1"/>
</dbReference>
<keyword evidence="2" id="KW-1185">Reference proteome</keyword>
<dbReference type="GO" id="GO:0008080">
    <property type="term" value="F:N-acetyltransferase activity"/>
    <property type="evidence" value="ECO:0007669"/>
    <property type="project" value="TreeGrafter"/>
</dbReference>
<evidence type="ECO:0000313" key="1">
    <source>
        <dbReference type="EMBL" id="KAK3675124.1"/>
    </source>
</evidence>
<evidence type="ECO:0000313" key="2">
    <source>
        <dbReference type="Proteomes" id="UP001274830"/>
    </source>
</evidence>
<dbReference type="InterPro" id="IPR052058">
    <property type="entry name" value="Alcohol_O-acetyltransferase"/>
</dbReference>
<dbReference type="PANTHER" id="PTHR28037">
    <property type="entry name" value="ALCOHOL O-ACETYLTRANSFERASE 1-RELATED"/>
    <property type="match status" value="1"/>
</dbReference>
<dbReference type="AlphaFoldDB" id="A0AAE0WNP2"/>
<dbReference type="RefSeq" id="XP_064696258.1">
    <property type="nucleotide sequence ID" value="XM_064836049.1"/>
</dbReference>
<accession>A0AAE0WNP2</accession>
<protein>
    <submittedName>
        <fullName evidence="1">Alcohol acetyltransferase</fullName>
    </submittedName>
</protein>
<gene>
    <name evidence="1" type="primary">ATF1</name>
    <name evidence="1" type="ORF">LTR78_005058</name>
</gene>
<sequence length="431" mass="48086">MLTTIVVNAESERPRLASVSEIDMRNHLLVLDDLRAASDYETAVQALLHKAQNDKLDFTSYPAWRLYAQSLPSGSAGHLTFMAAFSYSHVLADGTSGLIFHRTLLDTLQRRDRTSFDDDATFKTPTYARPLAPALNRAADFPISSSFLIPPFVNEFFPRWLVRRLGMDFEDKEVWIGAAARPPLPAAGELLPTSLLFKQVPQSDIQRVLVVCRKFRVRLTGLLAVLIAQSLRKALQARGQEYMKFNAMLPIDLRRCMPGHGDVMANYPSGIEEKIVINEASTEAMNEDDWAIARRITEKLASKSATRKDQLMSLLKYISNFREWIIKEATKPSDKSFELSNIGVFDPTMTERSAAPKQDDSAMSSWQVQDVVFSQSALATGATLHVNVGSAMNGPLSITMTWWPGMLGVQDEEVFVGEVLGDVVLRLESIK</sequence>
<comment type="caution">
    <text evidence="1">The sequence shown here is derived from an EMBL/GenBank/DDBJ whole genome shotgun (WGS) entry which is preliminary data.</text>
</comment>
<proteinExistence type="predicted"/>
<organism evidence="1 2">
    <name type="scientific">Recurvomyces mirabilis</name>
    <dbReference type="NCBI Taxonomy" id="574656"/>
    <lineage>
        <taxon>Eukaryota</taxon>
        <taxon>Fungi</taxon>
        <taxon>Dikarya</taxon>
        <taxon>Ascomycota</taxon>
        <taxon>Pezizomycotina</taxon>
        <taxon>Dothideomycetes</taxon>
        <taxon>Dothideomycetidae</taxon>
        <taxon>Mycosphaerellales</taxon>
        <taxon>Teratosphaeriaceae</taxon>
        <taxon>Recurvomyces</taxon>
    </lineage>
</organism>
<dbReference type="InterPro" id="IPR023213">
    <property type="entry name" value="CAT-like_dom_sf"/>
</dbReference>
<dbReference type="GeneID" id="89960582"/>
<reference evidence="1" key="1">
    <citation type="submission" date="2023-07" db="EMBL/GenBank/DDBJ databases">
        <title>Black Yeasts Isolated from many extreme environments.</title>
        <authorList>
            <person name="Coleine C."/>
            <person name="Stajich J.E."/>
            <person name="Selbmann L."/>
        </authorList>
    </citation>
    <scope>NUCLEOTIDE SEQUENCE</scope>
    <source>
        <strain evidence="1">CCFEE 5485</strain>
    </source>
</reference>
<dbReference type="PANTHER" id="PTHR28037:SF1">
    <property type="entry name" value="ALCOHOL O-ACETYLTRANSFERASE 1-RELATED"/>
    <property type="match status" value="1"/>
</dbReference>
<dbReference type="InterPro" id="IPR010828">
    <property type="entry name" value="Atf2/Sli1-like"/>
</dbReference>
<dbReference type="EMBL" id="JAUTXT010000016">
    <property type="protein sequence ID" value="KAK3675124.1"/>
    <property type="molecule type" value="Genomic_DNA"/>
</dbReference>